<accession>A0A9W7M2C7</accession>
<dbReference type="Proteomes" id="UP001165190">
    <property type="component" value="Unassembled WGS sequence"/>
</dbReference>
<sequence length="111" mass="12699">MVIYPIFLYLRIDDLANQGSKSFKQKREEERKASEASGDTRAWNSLFMHPDTVVENIARKYGVSKSELLDREADDLAVRIAFGGNSSDIRDQKSPCKCWSKSIFFGGDRCW</sequence>
<dbReference type="EMBL" id="BSYR01000020">
    <property type="protein sequence ID" value="GMI85041.1"/>
    <property type="molecule type" value="Genomic_DNA"/>
</dbReference>
<dbReference type="OrthoDB" id="10593353at2759"/>
<protein>
    <submittedName>
        <fullName evidence="1">Uncharacterized protein</fullName>
    </submittedName>
</protein>
<dbReference type="AlphaFoldDB" id="A0A9W7M2C7"/>
<proteinExistence type="predicted"/>
<name>A0A9W7M2C7_HIBTR</name>
<gene>
    <name evidence="1" type="ORF">HRI_002173400</name>
</gene>
<evidence type="ECO:0000313" key="2">
    <source>
        <dbReference type="Proteomes" id="UP001165190"/>
    </source>
</evidence>
<organism evidence="1 2">
    <name type="scientific">Hibiscus trionum</name>
    <name type="common">Flower of an hour</name>
    <dbReference type="NCBI Taxonomy" id="183268"/>
    <lineage>
        <taxon>Eukaryota</taxon>
        <taxon>Viridiplantae</taxon>
        <taxon>Streptophyta</taxon>
        <taxon>Embryophyta</taxon>
        <taxon>Tracheophyta</taxon>
        <taxon>Spermatophyta</taxon>
        <taxon>Magnoliopsida</taxon>
        <taxon>eudicotyledons</taxon>
        <taxon>Gunneridae</taxon>
        <taxon>Pentapetalae</taxon>
        <taxon>rosids</taxon>
        <taxon>malvids</taxon>
        <taxon>Malvales</taxon>
        <taxon>Malvaceae</taxon>
        <taxon>Malvoideae</taxon>
        <taxon>Hibiscus</taxon>
    </lineage>
</organism>
<reference evidence="1" key="1">
    <citation type="submission" date="2023-05" db="EMBL/GenBank/DDBJ databases">
        <title>Genome and transcriptome analyses reveal genes involved in the formation of fine ridges on petal epidermal cells in Hibiscus trionum.</title>
        <authorList>
            <person name="Koshimizu S."/>
            <person name="Masuda S."/>
            <person name="Ishii T."/>
            <person name="Shirasu K."/>
            <person name="Hoshino A."/>
            <person name="Arita M."/>
        </authorList>
    </citation>
    <scope>NUCLEOTIDE SEQUENCE</scope>
    <source>
        <strain evidence="1">Hamamatsu line</strain>
    </source>
</reference>
<keyword evidence="2" id="KW-1185">Reference proteome</keyword>
<evidence type="ECO:0000313" key="1">
    <source>
        <dbReference type="EMBL" id="GMI85041.1"/>
    </source>
</evidence>
<comment type="caution">
    <text evidence="1">The sequence shown here is derived from an EMBL/GenBank/DDBJ whole genome shotgun (WGS) entry which is preliminary data.</text>
</comment>